<reference evidence="3" key="1">
    <citation type="submission" date="2016-06" db="UniProtKB">
        <authorList>
            <consortium name="WormBaseParasite"/>
        </authorList>
    </citation>
    <scope>IDENTIFICATION</scope>
</reference>
<dbReference type="WBParaSite" id="SBAD_0001244201-mRNA-1">
    <property type="protein sequence ID" value="SBAD_0001244201-mRNA-1"/>
    <property type="gene ID" value="SBAD_0001244201"/>
</dbReference>
<sequence>MMFPCFDDPTVKIITRPGLNRGHVVLARQTLTALVDKARPLMPINNLSRSLVILAVPSLFGKCIVFKQLAICDEKVLVYNSATGWEQHRDNVVQAVSEAVIEMCFLSKFIITEPSLRDSLSRFLGNLIVKSHRMEGNKQNLEQLMFLQSILPTFMNDRTQMDDFPIVASSPVNKQILLAHREVITKKAVAVWRMFYHTLGAALFKAFLQDLARQYSNKVLTFQGTISGIAQVC</sequence>
<protein>
    <submittedName>
        <fullName evidence="3">DUF4704 domain-containing protein</fullName>
    </submittedName>
</protein>
<evidence type="ECO:0000313" key="1">
    <source>
        <dbReference type="EMBL" id="VDP44984.1"/>
    </source>
</evidence>
<name>A0A183J843_9BILA</name>
<organism evidence="3">
    <name type="scientific">Soboliphyme baturini</name>
    <dbReference type="NCBI Taxonomy" id="241478"/>
    <lineage>
        <taxon>Eukaryota</taxon>
        <taxon>Metazoa</taxon>
        <taxon>Ecdysozoa</taxon>
        <taxon>Nematoda</taxon>
        <taxon>Enoplea</taxon>
        <taxon>Dorylaimia</taxon>
        <taxon>Dioctophymatida</taxon>
        <taxon>Dioctophymatoidea</taxon>
        <taxon>Soboliphymatidae</taxon>
        <taxon>Soboliphyme</taxon>
    </lineage>
</organism>
<gene>
    <name evidence="1" type="ORF">SBAD_LOCUS12041</name>
</gene>
<dbReference type="AlphaFoldDB" id="A0A183J843"/>
<reference evidence="1 2" key="2">
    <citation type="submission" date="2018-11" db="EMBL/GenBank/DDBJ databases">
        <authorList>
            <consortium name="Pathogen Informatics"/>
        </authorList>
    </citation>
    <scope>NUCLEOTIDE SEQUENCE [LARGE SCALE GENOMIC DNA]</scope>
</reference>
<dbReference type="EMBL" id="UZAM01016843">
    <property type="protein sequence ID" value="VDP44984.1"/>
    <property type="molecule type" value="Genomic_DNA"/>
</dbReference>
<accession>A0A183J843</accession>
<proteinExistence type="predicted"/>
<keyword evidence="2" id="KW-1185">Reference proteome</keyword>
<dbReference type="Proteomes" id="UP000270296">
    <property type="component" value="Unassembled WGS sequence"/>
</dbReference>
<dbReference type="InterPro" id="IPR027268">
    <property type="entry name" value="Peptidase_M4/M1_CTD_sf"/>
</dbReference>
<dbReference type="Gene3D" id="1.10.390.10">
    <property type="entry name" value="Neutral Protease Domain 2"/>
    <property type="match status" value="1"/>
</dbReference>
<evidence type="ECO:0000313" key="2">
    <source>
        <dbReference type="Proteomes" id="UP000270296"/>
    </source>
</evidence>
<evidence type="ECO:0000313" key="3">
    <source>
        <dbReference type="WBParaSite" id="SBAD_0001244201-mRNA-1"/>
    </source>
</evidence>